<evidence type="ECO:0000313" key="1">
    <source>
        <dbReference type="EMBL" id="ELW70388.1"/>
    </source>
</evidence>
<dbReference type="AlphaFoldDB" id="L9L5Y5"/>
<name>L9L5Y5_TUPCH</name>
<proteinExistence type="predicted"/>
<dbReference type="EMBL" id="KB320497">
    <property type="protein sequence ID" value="ELW70388.1"/>
    <property type="molecule type" value="Genomic_DNA"/>
</dbReference>
<evidence type="ECO:0000313" key="2">
    <source>
        <dbReference type="Proteomes" id="UP000011518"/>
    </source>
</evidence>
<dbReference type="Proteomes" id="UP000011518">
    <property type="component" value="Unassembled WGS sequence"/>
</dbReference>
<keyword evidence="2" id="KW-1185">Reference proteome</keyword>
<gene>
    <name evidence="1" type="ORF">TREES_T100002597</name>
</gene>
<protein>
    <submittedName>
        <fullName evidence="1">Uncharacterized protein</fullName>
    </submittedName>
</protein>
<dbReference type="SUPFAM" id="SSF101898">
    <property type="entry name" value="NHL repeat"/>
    <property type="match status" value="1"/>
</dbReference>
<reference evidence="2" key="2">
    <citation type="journal article" date="2013" name="Nat. Commun.">
        <title>Genome of the Chinese tree shrew.</title>
        <authorList>
            <person name="Fan Y."/>
            <person name="Huang Z.Y."/>
            <person name="Cao C.C."/>
            <person name="Chen C.S."/>
            <person name="Chen Y.X."/>
            <person name="Fan D.D."/>
            <person name="He J."/>
            <person name="Hou H.L."/>
            <person name="Hu L."/>
            <person name="Hu X.T."/>
            <person name="Jiang X.T."/>
            <person name="Lai R."/>
            <person name="Lang Y.S."/>
            <person name="Liang B."/>
            <person name="Liao S.G."/>
            <person name="Mu D."/>
            <person name="Ma Y.Y."/>
            <person name="Niu Y.Y."/>
            <person name="Sun X.Q."/>
            <person name="Xia J.Q."/>
            <person name="Xiao J."/>
            <person name="Xiong Z.Q."/>
            <person name="Xu L."/>
            <person name="Yang L."/>
            <person name="Zhang Y."/>
            <person name="Zhao W."/>
            <person name="Zhao X.D."/>
            <person name="Zheng Y.T."/>
            <person name="Zhou J.M."/>
            <person name="Zhu Y.B."/>
            <person name="Zhang G.J."/>
            <person name="Wang J."/>
            <person name="Yao Y.G."/>
        </authorList>
    </citation>
    <scope>NUCLEOTIDE SEQUENCE [LARGE SCALE GENOMIC DNA]</scope>
</reference>
<dbReference type="InParanoid" id="L9L5Y5"/>
<sequence length="409" mass="39594">MSCCGVSPNPSSPEPFTGLSAGTALRWLLALCSLLYSGKLPCCPLRSLQSQSRCKGDEPVNLNTFDAVSHPDGSLVESGRGAGGVRVSRCGSAEGGEGDWELGPEKALEGFSPEYTIVDVVKVPASVLRLCTSVVLPSLAMAGGPAGELIGVDPSGSACGLAVAGGPAGELIGVDPSGSACGLAVAGGPAGELIGVDPSGSACGLAVAGGPAGELIGVDPSGSACGLAVAGGPAGELIGVDPSGSACGLAVAGGPAGELIGVDPSGSACGLAVAGGPAGELIGVDPSGSACGLAVAGGPAGELIGVDPSGSACGLAVAGGPAAQECICFRSQEEDLDSSLKILPGPSSAQQQPPPRPLADTQVLLAKWGLDKLDGQEPLEARAVFDPSANPRTTLRTRAIIGTQNMFAE</sequence>
<reference evidence="2" key="1">
    <citation type="submission" date="2012-07" db="EMBL/GenBank/DDBJ databases">
        <title>Genome of the Chinese tree shrew, a rising model animal genetically related to primates.</title>
        <authorList>
            <person name="Zhang G."/>
            <person name="Fan Y."/>
            <person name="Yao Y."/>
            <person name="Huang Z."/>
        </authorList>
    </citation>
    <scope>NUCLEOTIDE SEQUENCE [LARGE SCALE GENOMIC DNA]</scope>
</reference>
<accession>L9L5Y5</accession>
<organism evidence="1 2">
    <name type="scientific">Tupaia chinensis</name>
    <name type="common">Chinese tree shrew</name>
    <name type="synonym">Tupaia belangeri chinensis</name>
    <dbReference type="NCBI Taxonomy" id="246437"/>
    <lineage>
        <taxon>Eukaryota</taxon>
        <taxon>Metazoa</taxon>
        <taxon>Chordata</taxon>
        <taxon>Craniata</taxon>
        <taxon>Vertebrata</taxon>
        <taxon>Euteleostomi</taxon>
        <taxon>Mammalia</taxon>
        <taxon>Eutheria</taxon>
        <taxon>Euarchontoglires</taxon>
        <taxon>Scandentia</taxon>
        <taxon>Tupaiidae</taxon>
        <taxon>Tupaia</taxon>
    </lineage>
</organism>